<dbReference type="Proteomes" id="UP001362999">
    <property type="component" value="Unassembled WGS sequence"/>
</dbReference>
<dbReference type="AlphaFoldDB" id="A0AAW0D717"/>
<evidence type="ECO:0000313" key="1">
    <source>
        <dbReference type="EMBL" id="KAK7046679.1"/>
    </source>
</evidence>
<gene>
    <name evidence="1" type="ORF">R3P38DRAFT_79849</name>
</gene>
<comment type="caution">
    <text evidence="1">The sequence shown here is derived from an EMBL/GenBank/DDBJ whole genome shotgun (WGS) entry which is preliminary data.</text>
</comment>
<organism evidence="1 2">
    <name type="scientific">Favolaschia claudopus</name>
    <dbReference type="NCBI Taxonomy" id="2862362"/>
    <lineage>
        <taxon>Eukaryota</taxon>
        <taxon>Fungi</taxon>
        <taxon>Dikarya</taxon>
        <taxon>Basidiomycota</taxon>
        <taxon>Agaricomycotina</taxon>
        <taxon>Agaricomycetes</taxon>
        <taxon>Agaricomycetidae</taxon>
        <taxon>Agaricales</taxon>
        <taxon>Marasmiineae</taxon>
        <taxon>Mycenaceae</taxon>
        <taxon>Favolaschia</taxon>
    </lineage>
</organism>
<proteinExistence type="predicted"/>
<evidence type="ECO:0000313" key="2">
    <source>
        <dbReference type="Proteomes" id="UP001362999"/>
    </source>
</evidence>
<dbReference type="EMBL" id="JAWWNJ010000010">
    <property type="protein sequence ID" value="KAK7046679.1"/>
    <property type="molecule type" value="Genomic_DNA"/>
</dbReference>
<keyword evidence="2" id="KW-1185">Reference proteome</keyword>
<protein>
    <submittedName>
        <fullName evidence="1">Uncharacterized protein</fullName>
    </submittedName>
</protein>
<accession>A0AAW0D717</accession>
<sequence>MPSTLEADVALLGLPQPPADLRNQSTSKLSPDNMHLLGWSIILDEDLDLDNVWGQTFSAREILLDAGVAAGRADTILYHVRRVRQRRLNIEAYPLAPVRVSDLYCLPEDAETLHLKNDVDATKADTQLLKVAMHFVCATCPNGYYLEQQLVWINRADRSESKKTTQYPEVEFMFEDDPSELPKQAEKKIKEAAVIILLRLASVTASADVVSELAVERSVGAALSGVFYSADKIHVTSAQKQNLSDILRPTASHVFPDLSEAVRRTGATTSHIEPVAIIGEGEVERRGSEDDAIPKANRPSARVQMAAAVHGTLILLVLAHCQKNNIRLQDFNTSPEVPPFDEKSMVYGVHYDEAKIQIYVHFPQVMTVDGHNVIRFFQLRVASYTFAHSSYWTRWLMSCALFAVQKHADLISDVLVDVLEGYSYISSSK</sequence>
<reference evidence="1 2" key="1">
    <citation type="journal article" date="2024" name="J Genomics">
        <title>Draft genome sequencing and assembly of Favolaschia claudopus CIRM-BRFM 2984 isolated from oak limbs.</title>
        <authorList>
            <person name="Navarro D."/>
            <person name="Drula E."/>
            <person name="Chaduli D."/>
            <person name="Cazenave R."/>
            <person name="Ahrendt S."/>
            <person name="Wang J."/>
            <person name="Lipzen A."/>
            <person name="Daum C."/>
            <person name="Barry K."/>
            <person name="Grigoriev I.V."/>
            <person name="Favel A."/>
            <person name="Rosso M.N."/>
            <person name="Martin F."/>
        </authorList>
    </citation>
    <scope>NUCLEOTIDE SEQUENCE [LARGE SCALE GENOMIC DNA]</scope>
    <source>
        <strain evidence="1 2">CIRM-BRFM 2984</strain>
    </source>
</reference>
<name>A0AAW0D717_9AGAR</name>